<dbReference type="InterPro" id="IPR003834">
    <property type="entry name" value="Cyt_c_assmbl_TM_dom"/>
</dbReference>
<dbReference type="PROSITE" id="PS51352">
    <property type="entry name" value="THIOREDOXIN_2"/>
    <property type="match status" value="1"/>
</dbReference>
<dbReference type="RefSeq" id="WP_092752481.1">
    <property type="nucleotide sequence ID" value="NZ_FOCG01000001.1"/>
</dbReference>
<feature type="transmembrane region" description="Helical" evidence="8">
    <location>
        <begin position="12"/>
        <end position="39"/>
    </location>
</feature>
<name>A0A1H8A581_9FIRM</name>
<dbReference type="InterPro" id="IPR000866">
    <property type="entry name" value="AhpC/TSA"/>
</dbReference>
<dbReference type="AlphaFoldDB" id="A0A1H8A581"/>
<dbReference type="CDD" id="cd02966">
    <property type="entry name" value="TlpA_like_family"/>
    <property type="match status" value="1"/>
</dbReference>
<keyword evidence="6 8" id="KW-0472">Membrane</keyword>
<feature type="transmembrane region" description="Helical" evidence="8">
    <location>
        <begin position="138"/>
        <end position="166"/>
    </location>
</feature>
<dbReference type="Pfam" id="PF02683">
    <property type="entry name" value="DsbD_TM"/>
    <property type="match status" value="1"/>
</dbReference>
<dbReference type="Pfam" id="PF00578">
    <property type="entry name" value="AhpC-TSA"/>
    <property type="match status" value="1"/>
</dbReference>
<feature type="transmembrane region" description="Helical" evidence="8">
    <location>
        <begin position="60"/>
        <end position="89"/>
    </location>
</feature>
<dbReference type="OrthoDB" id="9809733at2"/>
<reference evidence="10 11" key="1">
    <citation type="submission" date="2016-10" db="EMBL/GenBank/DDBJ databases">
        <authorList>
            <person name="de Groot N.N."/>
        </authorList>
    </citation>
    <scope>NUCLEOTIDE SEQUENCE [LARGE SCALE GENOMIC DNA]</scope>
    <source>
        <strain evidence="10 11">CGMCC 1.5070</strain>
    </source>
</reference>
<keyword evidence="11" id="KW-1185">Reference proteome</keyword>
<dbReference type="InterPro" id="IPR036249">
    <property type="entry name" value="Thioredoxin-like_sf"/>
</dbReference>
<dbReference type="EMBL" id="FOCG01000001">
    <property type="protein sequence ID" value="SEM65850.1"/>
    <property type="molecule type" value="Genomic_DNA"/>
</dbReference>
<keyword evidence="5 8" id="KW-1133">Transmembrane helix</keyword>
<evidence type="ECO:0000256" key="4">
    <source>
        <dbReference type="ARBA" id="ARBA00022692"/>
    </source>
</evidence>
<feature type="transmembrane region" description="Helical" evidence="8">
    <location>
        <begin position="217"/>
        <end position="234"/>
    </location>
</feature>
<dbReference type="GO" id="GO:0016209">
    <property type="term" value="F:antioxidant activity"/>
    <property type="evidence" value="ECO:0007669"/>
    <property type="project" value="InterPro"/>
</dbReference>
<evidence type="ECO:0000256" key="6">
    <source>
        <dbReference type="ARBA" id="ARBA00023136"/>
    </source>
</evidence>
<dbReference type="Proteomes" id="UP000199158">
    <property type="component" value="Unassembled WGS sequence"/>
</dbReference>
<dbReference type="InterPro" id="IPR013766">
    <property type="entry name" value="Thioredoxin_domain"/>
</dbReference>
<evidence type="ECO:0000256" key="2">
    <source>
        <dbReference type="ARBA" id="ARBA00006143"/>
    </source>
</evidence>
<evidence type="ECO:0000256" key="5">
    <source>
        <dbReference type="ARBA" id="ARBA00022989"/>
    </source>
</evidence>
<protein>
    <submittedName>
        <fullName evidence="10">Cytochrome c-type biogenesis protein</fullName>
    </submittedName>
</protein>
<feature type="region of interest" description="Disordered" evidence="7">
    <location>
        <begin position="254"/>
        <end position="277"/>
    </location>
</feature>
<dbReference type="GO" id="GO:0017004">
    <property type="term" value="P:cytochrome complex assembly"/>
    <property type="evidence" value="ECO:0007669"/>
    <property type="project" value="InterPro"/>
</dbReference>
<accession>A0A1H8A581</accession>
<dbReference type="GO" id="GO:0005886">
    <property type="term" value="C:plasma membrane"/>
    <property type="evidence" value="ECO:0007669"/>
    <property type="project" value="UniProtKB-SubCell"/>
</dbReference>
<evidence type="ECO:0000256" key="3">
    <source>
        <dbReference type="ARBA" id="ARBA00022475"/>
    </source>
</evidence>
<keyword evidence="3" id="KW-1003">Cell membrane</keyword>
<feature type="transmembrane region" description="Helical" evidence="8">
    <location>
        <begin position="172"/>
        <end position="196"/>
    </location>
</feature>
<comment type="subcellular location">
    <subcellularLocation>
        <location evidence="1">Cell membrane</location>
        <topology evidence="1">Multi-pass membrane protein</topology>
    </subcellularLocation>
</comment>
<evidence type="ECO:0000256" key="1">
    <source>
        <dbReference type="ARBA" id="ARBA00004651"/>
    </source>
</evidence>
<evidence type="ECO:0000259" key="9">
    <source>
        <dbReference type="PROSITE" id="PS51352"/>
    </source>
</evidence>
<feature type="compositionally biased region" description="Low complexity" evidence="7">
    <location>
        <begin position="254"/>
        <end position="274"/>
    </location>
</feature>
<dbReference type="STRING" id="474960.SAMN05216180_1126"/>
<dbReference type="PANTHER" id="PTHR31272:SF4">
    <property type="entry name" value="CYTOCHROME C-TYPE BIOGENESIS PROTEIN HI_1454-RELATED"/>
    <property type="match status" value="1"/>
</dbReference>
<organism evidence="10 11">
    <name type="scientific">Hydrogenoanaerobacterium saccharovorans</name>
    <dbReference type="NCBI Taxonomy" id="474960"/>
    <lineage>
        <taxon>Bacteria</taxon>
        <taxon>Bacillati</taxon>
        <taxon>Bacillota</taxon>
        <taxon>Clostridia</taxon>
        <taxon>Eubacteriales</taxon>
        <taxon>Oscillospiraceae</taxon>
        <taxon>Hydrogenoanaerobacterium</taxon>
    </lineage>
</organism>
<gene>
    <name evidence="10" type="ORF">SAMN05216180_1126</name>
</gene>
<dbReference type="InterPro" id="IPR017937">
    <property type="entry name" value="Thioredoxin_CS"/>
</dbReference>
<keyword evidence="4 8" id="KW-0812">Transmembrane</keyword>
<feature type="transmembrane region" description="Helical" evidence="8">
    <location>
        <begin position="95"/>
        <end position="117"/>
    </location>
</feature>
<dbReference type="PROSITE" id="PS00194">
    <property type="entry name" value="THIOREDOXIN_1"/>
    <property type="match status" value="1"/>
</dbReference>
<dbReference type="SUPFAM" id="SSF52833">
    <property type="entry name" value="Thioredoxin-like"/>
    <property type="match status" value="1"/>
</dbReference>
<dbReference type="InterPro" id="IPR051790">
    <property type="entry name" value="Cytochrome_c-biogenesis_DsbD"/>
</dbReference>
<sequence length="427" mass="47808">MFEGLVSTDHISFLFVFFEGLISFFSPCVLPLIPIYISYLAGNAKRTDENGVITYERKRVFFHTLFFVLGISFSFFILGLSFSALGSFFNNYKTLFSRIGGILIVLLGLFQIGFLDMKMLDREHRLPFKLKLQNMNPLVAFLMGFTFSFAWTPCVGPALSSVLILASGAKSALMGNLLVLVYALGFVLPFLALGLFTTQTLNFIKKRQRMLKYTIKAGGVLLILIGIMTFTGWMNGITSYLNSFSGGNYTANSSQSESTSSASEDNSSSEASSQQDKKTIPAFDFTLTDQYGNTHTLSDYKGKVVFLNFWATWCPPCRQEMPHIEELYNEYGKNSEDVIFIGVTNPKTDDHPNNTDVSIDEIKTFLTENGYTFPSVFDETGSVLTDYYVNAFPTTYMIDRDGNIFGYVSSALTKDMMKNIIEQTLEG</sequence>
<dbReference type="Gene3D" id="3.40.30.10">
    <property type="entry name" value="Glutaredoxin"/>
    <property type="match status" value="1"/>
</dbReference>
<evidence type="ECO:0000313" key="10">
    <source>
        <dbReference type="EMBL" id="SEM65850.1"/>
    </source>
</evidence>
<evidence type="ECO:0000256" key="7">
    <source>
        <dbReference type="SAM" id="MobiDB-lite"/>
    </source>
</evidence>
<evidence type="ECO:0000313" key="11">
    <source>
        <dbReference type="Proteomes" id="UP000199158"/>
    </source>
</evidence>
<evidence type="ECO:0000256" key="8">
    <source>
        <dbReference type="SAM" id="Phobius"/>
    </source>
</evidence>
<proteinExistence type="inferred from homology"/>
<dbReference type="GO" id="GO:0016491">
    <property type="term" value="F:oxidoreductase activity"/>
    <property type="evidence" value="ECO:0007669"/>
    <property type="project" value="InterPro"/>
</dbReference>
<comment type="similarity">
    <text evidence="2">Belongs to the DsbD family.</text>
</comment>
<dbReference type="PANTHER" id="PTHR31272">
    <property type="entry name" value="CYTOCHROME C-TYPE BIOGENESIS PROTEIN HI_1454-RELATED"/>
    <property type="match status" value="1"/>
</dbReference>
<feature type="domain" description="Thioredoxin" evidence="9">
    <location>
        <begin position="276"/>
        <end position="426"/>
    </location>
</feature>